<evidence type="ECO:0000313" key="3">
    <source>
        <dbReference type="Proteomes" id="UP000829685"/>
    </source>
</evidence>
<protein>
    <submittedName>
        <fullName evidence="2">Uncharacterized protein</fullName>
    </submittedName>
</protein>
<dbReference type="EMBL" id="JAFIMR010000003">
    <property type="protein sequence ID" value="KAI1880065.1"/>
    <property type="molecule type" value="Genomic_DNA"/>
</dbReference>
<reference evidence="2" key="1">
    <citation type="submission" date="2021-03" db="EMBL/GenBank/DDBJ databases">
        <title>Revisited historic fungal species revealed as producer of novel bioactive compounds through whole genome sequencing and comparative genomics.</title>
        <authorList>
            <person name="Vignolle G.A."/>
            <person name="Hochenegger N."/>
            <person name="Mach R.L."/>
            <person name="Mach-Aigner A.R."/>
            <person name="Javad Rahimi M."/>
            <person name="Salim K.A."/>
            <person name="Chan C.M."/>
            <person name="Lim L.B.L."/>
            <person name="Cai F."/>
            <person name="Druzhinina I.S."/>
            <person name="U'Ren J.M."/>
            <person name="Derntl C."/>
        </authorList>
    </citation>
    <scope>NUCLEOTIDE SEQUENCE</scope>
    <source>
        <strain evidence="2">TUCIM 5799</strain>
    </source>
</reference>
<gene>
    <name evidence="2" type="ORF">JX265_001686</name>
</gene>
<comment type="caution">
    <text evidence="2">The sequence shown here is derived from an EMBL/GenBank/DDBJ whole genome shotgun (WGS) entry which is preliminary data.</text>
</comment>
<sequence>MHVSLVICPLAMIAMPSLVFAVPAAEPEPEAPALAKRPVHIESSVTGFKREAPTLVVQVPHTEKSATGFKREVATLAKRPVHIESSVTGFKREAPTAS</sequence>
<organism evidence="2 3">
    <name type="scientific">Neoarthrinium moseri</name>
    <dbReference type="NCBI Taxonomy" id="1658444"/>
    <lineage>
        <taxon>Eukaryota</taxon>
        <taxon>Fungi</taxon>
        <taxon>Dikarya</taxon>
        <taxon>Ascomycota</taxon>
        <taxon>Pezizomycotina</taxon>
        <taxon>Sordariomycetes</taxon>
        <taxon>Xylariomycetidae</taxon>
        <taxon>Amphisphaeriales</taxon>
        <taxon>Apiosporaceae</taxon>
        <taxon>Neoarthrinium</taxon>
    </lineage>
</organism>
<feature type="chain" id="PRO_5040454936" evidence="1">
    <location>
        <begin position="22"/>
        <end position="98"/>
    </location>
</feature>
<feature type="signal peptide" evidence="1">
    <location>
        <begin position="1"/>
        <end position="21"/>
    </location>
</feature>
<keyword evidence="1" id="KW-0732">Signal</keyword>
<dbReference type="OrthoDB" id="10401387at2759"/>
<name>A0A9P9WVV7_9PEZI</name>
<evidence type="ECO:0000313" key="2">
    <source>
        <dbReference type="EMBL" id="KAI1880065.1"/>
    </source>
</evidence>
<proteinExistence type="predicted"/>
<dbReference type="AlphaFoldDB" id="A0A9P9WVV7"/>
<keyword evidence="3" id="KW-1185">Reference proteome</keyword>
<dbReference type="Proteomes" id="UP000829685">
    <property type="component" value="Unassembled WGS sequence"/>
</dbReference>
<accession>A0A9P9WVV7</accession>
<evidence type="ECO:0000256" key="1">
    <source>
        <dbReference type="SAM" id="SignalP"/>
    </source>
</evidence>